<dbReference type="InterPro" id="IPR036423">
    <property type="entry name" value="SOD-like_Cu/Zn_dom_sf"/>
</dbReference>
<gene>
    <name evidence="2" type="ORF">BG011_009173</name>
</gene>
<dbReference type="InterPro" id="IPR001424">
    <property type="entry name" value="SOD_Cu_Zn_dom"/>
</dbReference>
<evidence type="ECO:0000259" key="1">
    <source>
        <dbReference type="Pfam" id="PF00080"/>
    </source>
</evidence>
<proteinExistence type="predicted"/>
<dbReference type="InterPro" id="IPR053257">
    <property type="entry name" value="Cu-only_SOD"/>
</dbReference>
<protein>
    <recommendedName>
        <fullName evidence="1">Superoxide dismutase copper/zinc binding domain-containing protein</fullName>
    </recommendedName>
</protein>
<feature type="domain" description="Superoxide dismutase copper/zinc binding" evidence="1">
    <location>
        <begin position="29"/>
        <end position="138"/>
    </location>
</feature>
<dbReference type="OrthoDB" id="159229at2759"/>
<organism evidence="2 3">
    <name type="scientific">Mortierella polycephala</name>
    <dbReference type="NCBI Taxonomy" id="41804"/>
    <lineage>
        <taxon>Eukaryota</taxon>
        <taxon>Fungi</taxon>
        <taxon>Fungi incertae sedis</taxon>
        <taxon>Mucoromycota</taxon>
        <taxon>Mortierellomycotina</taxon>
        <taxon>Mortierellomycetes</taxon>
        <taxon>Mortierellales</taxon>
        <taxon>Mortierellaceae</taxon>
        <taxon>Mortierella</taxon>
    </lineage>
</organism>
<dbReference type="AlphaFoldDB" id="A0A9P6QDG4"/>
<dbReference type="GO" id="GO:0046872">
    <property type="term" value="F:metal ion binding"/>
    <property type="evidence" value="ECO:0007669"/>
    <property type="project" value="InterPro"/>
</dbReference>
<dbReference type="GO" id="GO:0006801">
    <property type="term" value="P:superoxide metabolic process"/>
    <property type="evidence" value="ECO:0007669"/>
    <property type="project" value="InterPro"/>
</dbReference>
<evidence type="ECO:0000313" key="3">
    <source>
        <dbReference type="Proteomes" id="UP000726737"/>
    </source>
</evidence>
<dbReference type="Pfam" id="PF00080">
    <property type="entry name" value="Sod_Cu"/>
    <property type="match status" value="1"/>
</dbReference>
<dbReference type="PANTHER" id="PTHR20910:SF1">
    <property type="entry name" value="SUPEROXIDE DISMUTASE COPPER_ZINC BINDING DOMAIN-CONTAINING PROTEIN"/>
    <property type="match status" value="1"/>
</dbReference>
<dbReference type="Proteomes" id="UP000726737">
    <property type="component" value="Unassembled WGS sequence"/>
</dbReference>
<reference evidence="2" key="1">
    <citation type="journal article" date="2020" name="Fungal Divers.">
        <title>Resolving the Mortierellaceae phylogeny through synthesis of multi-gene phylogenetics and phylogenomics.</title>
        <authorList>
            <person name="Vandepol N."/>
            <person name="Liber J."/>
            <person name="Desiro A."/>
            <person name="Na H."/>
            <person name="Kennedy M."/>
            <person name="Barry K."/>
            <person name="Grigoriev I.V."/>
            <person name="Miller A.N."/>
            <person name="O'Donnell K."/>
            <person name="Stajich J.E."/>
            <person name="Bonito G."/>
        </authorList>
    </citation>
    <scope>NUCLEOTIDE SEQUENCE</scope>
    <source>
        <strain evidence="2">KOD948</strain>
    </source>
</reference>
<dbReference type="EMBL" id="JAAAJA010000080">
    <property type="protein sequence ID" value="KAG0263170.1"/>
    <property type="molecule type" value="Genomic_DNA"/>
</dbReference>
<dbReference type="SUPFAM" id="SSF49329">
    <property type="entry name" value="Cu,Zn superoxide dismutase-like"/>
    <property type="match status" value="1"/>
</dbReference>
<name>A0A9P6QDG4_9FUNG</name>
<sequence length="195" mass="20301">MLVSSIDMNGIRANFVFAPLNGKGAQVLIEVQSGLKKQFAKSPSGGFEYHIHEHPVGPNNDCMATGGHLDPANVGSAKCNSTKPELCQEGDLSGKHGEFNASDSGATPTIAYIDRQLQFSGAGTTIEGRSIVIHNNGTRVACGNLLPMQPSTTSSNADMDKDVDTKTAQYANNGQSVASGLRGALLVALGVMALL</sequence>
<keyword evidence="3" id="KW-1185">Reference proteome</keyword>
<dbReference type="Gene3D" id="2.60.40.200">
    <property type="entry name" value="Superoxide dismutase, copper/zinc binding domain"/>
    <property type="match status" value="1"/>
</dbReference>
<dbReference type="PANTHER" id="PTHR20910">
    <property type="entry name" value="AGAP001623-PA"/>
    <property type="match status" value="1"/>
</dbReference>
<comment type="caution">
    <text evidence="2">The sequence shown here is derived from an EMBL/GenBank/DDBJ whole genome shotgun (WGS) entry which is preliminary data.</text>
</comment>
<accession>A0A9P6QDG4</accession>
<evidence type="ECO:0000313" key="2">
    <source>
        <dbReference type="EMBL" id="KAG0263170.1"/>
    </source>
</evidence>